<evidence type="ECO:0000313" key="2">
    <source>
        <dbReference type="EMBL" id="ABS70188.1"/>
    </source>
</evidence>
<dbReference type="KEGG" id="xau:Xaut_4989"/>
<name>A7IQ92_XANP2</name>
<keyword evidence="2" id="KW-0614">Plasmid</keyword>
<geneLocation type="plasmid" evidence="2 3">
    <name>pXAUT01</name>
</geneLocation>
<keyword evidence="3" id="KW-1185">Reference proteome</keyword>
<dbReference type="EMBL" id="CP000782">
    <property type="protein sequence ID" value="ABS70188.1"/>
    <property type="molecule type" value="Genomic_DNA"/>
</dbReference>
<dbReference type="Proteomes" id="UP000002417">
    <property type="component" value="Plasmid pXAUT01"/>
</dbReference>
<feature type="region of interest" description="Disordered" evidence="1">
    <location>
        <begin position="72"/>
        <end position="134"/>
    </location>
</feature>
<gene>
    <name evidence="2" type="ordered locus">Xaut_4989</name>
</gene>
<dbReference type="eggNOG" id="ENOG502ZM56">
    <property type="taxonomic scope" value="Bacteria"/>
</dbReference>
<sequence length="134" mass="14090">MTITTNLTGAKVHRSDDIAVWPDGTWAEIGDVWSGEYTFMSDDYEVVPIKDHARLDALGIADEVLQPAPTVSQPEAGIEPASGLSGAQPGAGMAAQIVPGCHGGPKASRTSGSPKMLAHFGSPTRRLRRSLRAP</sequence>
<organism evidence="2 3">
    <name type="scientific">Xanthobacter autotrophicus (strain ATCC BAA-1158 / Py2)</name>
    <dbReference type="NCBI Taxonomy" id="78245"/>
    <lineage>
        <taxon>Bacteria</taxon>
        <taxon>Pseudomonadati</taxon>
        <taxon>Pseudomonadota</taxon>
        <taxon>Alphaproteobacteria</taxon>
        <taxon>Hyphomicrobiales</taxon>
        <taxon>Xanthobacteraceae</taxon>
        <taxon>Xanthobacter</taxon>
    </lineage>
</organism>
<dbReference type="HOGENOM" id="CLU_1895368_0_0_5"/>
<evidence type="ECO:0000313" key="3">
    <source>
        <dbReference type="Proteomes" id="UP000002417"/>
    </source>
</evidence>
<reference evidence="2 3" key="1">
    <citation type="submission" date="2007-07" db="EMBL/GenBank/DDBJ databases">
        <title>Complete sequence of plasmid pXAUT01 of Xanthobacter autotrophicus Py2.</title>
        <authorList>
            <consortium name="US DOE Joint Genome Institute"/>
            <person name="Copeland A."/>
            <person name="Lucas S."/>
            <person name="Lapidus A."/>
            <person name="Barry K."/>
            <person name="Glavina del Rio T."/>
            <person name="Hammon N."/>
            <person name="Israni S."/>
            <person name="Dalin E."/>
            <person name="Tice H."/>
            <person name="Pitluck S."/>
            <person name="Sims D."/>
            <person name="Brettin T."/>
            <person name="Bruce D."/>
            <person name="Detter J.C."/>
            <person name="Han C."/>
            <person name="Tapia R."/>
            <person name="Brainard J."/>
            <person name="Schmutz J."/>
            <person name="Larimer F."/>
            <person name="Land M."/>
            <person name="Hauser L."/>
            <person name="Kyrpides N."/>
            <person name="Kim E."/>
            <person name="Ensigns S.A."/>
            <person name="Richardson P."/>
        </authorList>
    </citation>
    <scope>NUCLEOTIDE SEQUENCE [LARGE SCALE GENOMIC DNA]</scope>
    <source>
        <strain evidence="3">ATCC BAA-1158 / Py2</strain>
        <plasmid evidence="3">Plasmid pXAUT01</plasmid>
    </source>
</reference>
<accession>A7IQ92</accession>
<dbReference type="AlphaFoldDB" id="A7IQ92"/>
<dbReference type="OrthoDB" id="8407827at2"/>
<proteinExistence type="predicted"/>
<protein>
    <submittedName>
        <fullName evidence="2">Uncharacterized protein</fullName>
    </submittedName>
</protein>
<evidence type="ECO:0000256" key="1">
    <source>
        <dbReference type="SAM" id="MobiDB-lite"/>
    </source>
</evidence>
<feature type="compositionally biased region" description="Basic residues" evidence="1">
    <location>
        <begin position="125"/>
        <end position="134"/>
    </location>
</feature>